<keyword evidence="1" id="KW-0812">Transmembrane</keyword>
<accession>A0AA37WQS6</accession>
<dbReference type="AlphaFoldDB" id="A0AA37WQS6"/>
<comment type="caution">
    <text evidence="2">The sequence shown here is derived from an EMBL/GenBank/DDBJ whole genome shotgun (WGS) entry which is preliminary data.</text>
</comment>
<evidence type="ECO:0000313" key="2">
    <source>
        <dbReference type="EMBL" id="GLS69219.1"/>
    </source>
</evidence>
<organism evidence="2 3">
    <name type="scientific">Methylobacterium tardum</name>
    <dbReference type="NCBI Taxonomy" id="374432"/>
    <lineage>
        <taxon>Bacteria</taxon>
        <taxon>Pseudomonadati</taxon>
        <taxon>Pseudomonadota</taxon>
        <taxon>Alphaproteobacteria</taxon>
        <taxon>Hyphomicrobiales</taxon>
        <taxon>Methylobacteriaceae</taxon>
        <taxon>Methylobacterium</taxon>
    </lineage>
</organism>
<keyword evidence="1" id="KW-0472">Membrane</keyword>
<proteinExistence type="predicted"/>
<gene>
    <name evidence="2" type="ORF">GCM10007890_12310</name>
</gene>
<evidence type="ECO:0000313" key="3">
    <source>
        <dbReference type="Proteomes" id="UP001157440"/>
    </source>
</evidence>
<reference evidence="3" key="1">
    <citation type="journal article" date="2019" name="Int. J. Syst. Evol. Microbiol.">
        <title>The Global Catalogue of Microorganisms (GCM) 10K type strain sequencing project: providing services to taxonomists for standard genome sequencing and annotation.</title>
        <authorList>
            <consortium name="The Broad Institute Genomics Platform"/>
            <consortium name="The Broad Institute Genome Sequencing Center for Infectious Disease"/>
            <person name="Wu L."/>
            <person name="Ma J."/>
        </authorList>
    </citation>
    <scope>NUCLEOTIDE SEQUENCE [LARGE SCALE GENOMIC DNA]</scope>
    <source>
        <strain evidence="3">NBRC 103632</strain>
    </source>
</reference>
<name>A0AA37WQS6_9HYPH</name>
<sequence length="55" mass="6480">MARLLPAVSLSRRRDRRRIETMHDEALLNLLNAILMASSMMLTWQVYLLRKPKAQ</sequence>
<dbReference type="Proteomes" id="UP001157440">
    <property type="component" value="Unassembled WGS sequence"/>
</dbReference>
<dbReference type="EMBL" id="BSPL01000010">
    <property type="protein sequence ID" value="GLS69219.1"/>
    <property type="molecule type" value="Genomic_DNA"/>
</dbReference>
<keyword evidence="1" id="KW-1133">Transmembrane helix</keyword>
<protein>
    <submittedName>
        <fullName evidence="2">Uncharacterized protein</fullName>
    </submittedName>
</protein>
<evidence type="ECO:0000256" key="1">
    <source>
        <dbReference type="SAM" id="Phobius"/>
    </source>
</evidence>
<keyword evidence="3" id="KW-1185">Reference proteome</keyword>
<feature type="transmembrane region" description="Helical" evidence="1">
    <location>
        <begin position="26"/>
        <end position="49"/>
    </location>
</feature>